<dbReference type="Proteomes" id="UP000428260">
    <property type="component" value="Chromosome"/>
</dbReference>
<keyword evidence="2" id="KW-1185">Reference proteome</keyword>
<sequence length="72" mass="8202">MRILAELPHARIVRYGNHKMKLITFNTLTVEMSGKDELSCIVSKEDLEQATSCSTGSIDLQYLISFKRNNLK</sequence>
<reference evidence="1 2" key="1">
    <citation type="submission" date="2019-11" db="EMBL/GenBank/DDBJ databases">
        <authorList>
            <person name="Zheng R.K."/>
            <person name="Sun C.M."/>
        </authorList>
    </citation>
    <scope>NUCLEOTIDE SEQUENCE [LARGE SCALE GENOMIC DNA]</scope>
    <source>
        <strain evidence="1 2">WC007</strain>
    </source>
</reference>
<proteinExistence type="predicted"/>
<dbReference type="RefSeq" id="WP_158865945.1">
    <property type="nucleotide sequence ID" value="NZ_CP046401.1"/>
</dbReference>
<evidence type="ECO:0000313" key="2">
    <source>
        <dbReference type="Proteomes" id="UP000428260"/>
    </source>
</evidence>
<evidence type="ECO:0000313" key="1">
    <source>
        <dbReference type="EMBL" id="QGY44137.1"/>
    </source>
</evidence>
<organism evidence="1 2">
    <name type="scientific">Maribellus comscasis</name>
    <dbReference type="NCBI Taxonomy" id="2681766"/>
    <lineage>
        <taxon>Bacteria</taxon>
        <taxon>Pseudomonadati</taxon>
        <taxon>Bacteroidota</taxon>
        <taxon>Bacteroidia</taxon>
        <taxon>Marinilabiliales</taxon>
        <taxon>Prolixibacteraceae</taxon>
        <taxon>Maribellus</taxon>
    </lineage>
</organism>
<protein>
    <submittedName>
        <fullName evidence="1">Uncharacterized protein</fullName>
    </submittedName>
</protein>
<dbReference type="AlphaFoldDB" id="A0A6I6JVN6"/>
<gene>
    <name evidence="1" type="ORF">GM418_10845</name>
</gene>
<name>A0A6I6JVN6_9BACT</name>
<accession>A0A6I6JVN6</accession>
<dbReference type="KEGG" id="mcos:GM418_10845"/>
<dbReference type="EMBL" id="CP046401">
    <property type="protein sequence ID" value="QGY44137.1"/>
    <property type="molecule type" value="Genomic_DNA"/>
</dbReference>